<name>A0A0R1Z431_9LACO</name>
<dbReference type="Gene3D" id="3.40.50.1820">
    <property type="entry name" value="alpha/beta hydrolase"/>
    <property type="match status" value="1"/>
</dbReference>
<reference evidence="2 3" key="1">
    <citation type="journal article" date="2015" name="Genome Announc.">
        <title>Expanding the biotechnology potential of lactobacilli through comparative genomics of 213 strains and associated genera.</title>
        <authorList>
            <person name="Sun Z."/>
            <person name="Harris H.M."/>
            <person name="McCann A."/>
            <person name="Guo C."/>
            <person name="Argimon S."/>
            <person name="Zhang W."/>
            <person name="Yang X."/>
            <person name="Jeffery I.B."/>
            <person name="Cooney J.C."/>
            <person name="Kagawa T.F."/>
            <person name="Liu W."/>
            <person name="Song Y."/>
            <person name="Salvetti E."/>
            <person name="Wrobel A."/>
            <person name="Rasinkangas P."/>
            <person name="Parkhill J."/>
            <person name="Rea M.C."/>
            <person name="O'Sullivan O."/>
            <person name="Ritari J."/>
            <person name="Douillard F.P."/>
            <person name="Paul Ross R."/>
            <person name="Yang R."/>
            <person name="Briner A.E."/>
            <person name="Felis G.E."/>
            <person name="de Vos W.M."/>
            <person name="Barrangou R."/>
            <person name="Klaenhammer T.R."/>
            <person name="Caufield P.W."/>
            <person name="Cui Y."/>
            <person name="Zhang H."/>
            <person name="O'Toole P.W."/>
        </authorList>
    </citation>
    <scope>NUCLEOTIDE SEQUENCE [LARGE SCALE GENOMIC DNA]</scope>
    <source>
        <strain evidence="2 3">DSM 5707</strain>
    </source>
</reference>
<gene>
    <name evidence="2" type="ORF">FC51_GL001916</name>
</gene>
<dbReference type="PATRIC" id="fig|1423784.4.peg.1959"/>
<keyword evidence="1" id="KW-0812">Transmembrane</keyword>
<dbReference type="InterPro" id="IPR029058">
    <property type="entry name" value="AB_hydrolase_fold"/>
</dbReference>
<keyword evidence="1" id="KW-0472">Membrane</keyword>
<dbReference type="AlphaFoldDB" id="A0A0R1Z431"/>
<proteinExistence type="predicted"/>
<sequence>MVGITIGMIVLVLLVMIPASFKFVALGKPKTRQTVGALEPADQIPTIFLPGYFGNRFSFGRLLNRLSLRYQANKSMVVRVDLHGRIRIRGTISQSRPMIQVLFANKLSRPEQQATWLADICRALHDRYGVNQVNLVGHSMGCITIFWFLTHQSATSMVTVKRVVAIAGPFNDSEIARRTSDIDAYPLNAKGPVKKMPIYRALSKRVFAIPKGIQVLNIAGRISNLQQDDGQVSLNSAFSLRYLLRAPVEQYRELVIHGKRATHRLLHENSEVDEGIAKFIWNL</sequence>
<dbReference type="InterPro" id="IPR010315">
    <property type="entry name" value="DUF915_hydro-like"/>
</dbReference>
<dbReference type="EMBL" id="AZGK01000005">
    <property type="protein sequence ID" value="KRM46646.1"/>
    <property type="molecule type" value="Genomic_DNA"/>
</dbReference>
<evidence type="ECO:0008006" key="4">
    <source>
        <dbReference type="Google" id="ProtNLM"/>
    </source>
</evidence>
<feature type="transmembrane region" description="Helical" evidence="1">
    <location>
        <begin position="6"/>
        <end position="25"/>
    </location>
</feature>
<dbReference type="GeneID" id="69803703"/>
<protein>
    <recommendedName>
        <fullName evidence="4">Alpha/beta hydrolase</fullName>
    </recommendedName>
</protein>
<accession>A0A0R1Z431</accession>
<evidence type="ECO:0000313" key="3">
    <source>
        <dbReference type="Proteomes" id="UP000051957"/>
    </source>
</evidence>
<keyword evidence="1" id="KW-1133">Transmembrane helix</keyword>
<comment type="caution">
    <text evidence="2">The sequence shown here is derived from an EMBL/GenBank/DDBJ whole genome shotgun (WGS) entry which is preliminary data.</text>
</comment>
<dbReference type="Pfam" id="PF06028">
    <property type="entry name" value="DUF915"/>
    <property type="match status" value="1"/>
</dbReference>
<evidence type="ECO:0000313" key="2">
    <source>
        <dbReference type="EMBL" id="KRM46646.1"/>
    </source>
</evidence>
<dbReference type="Proteomes" id="UP000051957">
    <property type="component" value="Unassembled WGS sequence"/>
</dbReference>
<organism evidence="2 3">
    <name type="scientific">Lentilactobacillus parabuchneri DSM 5707 = NBRC 107865</name>
    <dbReference type="NCBI Taxonomy" id="1423784"/>
    <lineage>
        <taxon>Bacteria</taxon>
        <taxon>Bacillati</taxon>
        <taxon>Bacillota</taxon>
        <taxon>Bacilli</taxon>
        <taxon>Lactobacillales</taxon>
        <taxon>Lactobacillaceae</taxon>
        <taxon>Lentilactobacillus</taxon>
    </lineage>
</organism>
<dbReference type="SUPFAM" id="SSF53474">
    <property type="entry name" value="alpha/beta-Hydrolases"/>
    <property type="match status" value="1"/>
</dbReference>
<dbReference type="RefSeq" id="WP_057910295.1">
    <property type="nucleotide sequence ID" value="NZ_AZGK01000005.1"/>
</dbReference>
<evidence type="ECO:0000256" key="1">
    <source>
        <dbReference type="SAM" id="Phobius"/>
    </source>
</evidence>